<keyword evidence="3" id="KW-0067">ATP-binding</keyword>
<dbReference type="InterPro" id="IPR019327">
    <property type="entry name" value="WKF"/>
</dbReference>
<sequence>MMGKKTNDQPAAPEEAAPGNKRPKRQAKNEEASALDAASPEPEPRKKKKRKRNAESEQVEESVEEEPAPKKKRKNKTGLPDPRDDSTLSDVASKALCYAFLQFRKPAKWKFSKAQQNWMIRNYFSSTSIPDIYVPLAARYLSRVQGGAREVSASDCSVATPEVVFEKLLEQCRAKVAVASETEPAPRAQALLDGLLSSSSE</sequence>
<dbReference type="OrthoDB" id="10261563at2759"/>
<dbReference type="PANTHER" id="PTHR22306:SF2">
    <property type="entry name" value="CHROMOSOME 7 OPEN READING FRAME 50"/>
    <property type="match status" value="1"/>
</dbReference>
<dbReference type="GO" id="GO:0004386">
    <property type="term" value="F:helicase activity"/>
    <property type="evidence" value="ECO:0007669"/>
    <property type="project" value="UniProtKB-KW"/>
</dbReference>
<keyword evidence="4" id="KW-1185">Reference proteome</keyword>
<accession>A0A8H6TB48</accession>
<keyword evidence="3" id="KW-0378">Hydrolase</keyword>
<evidence type="ECO:0000259" key="2">
    <source>
        <dbReference type="Pfam" id="PF10180"/>
    </source>
</evidence>
<dbReference type="Pfam" id="PF10180">
    <property type="entry name" value="WKF"/>
    <property type="match status" value="1"/>
</dbReference>
<dbReference type="EMBL" id="JACAZE010000006">
    <property type="protein sequence ID" value="KAF7313597.1"/>
    <property type="molecule type" value="Genomic_DNA"/>
</dbReference>
<protein>
    <submittedName>
        <fullName evidence="3">DNA helicase</fullName>
    </submittedName>
</protein>
<gene>
    <name evidence="3" type="ORF">HMN09_00516000</name>
</gene>
<name>A0A8H6TB48_MYCCL</name>
<reference evidence="3" key="1">
    <citation type="submission" date="2020-05" db="EMBL/GenBank/DDBJ databases">
        <title>Mycena genomes resolve the evolution of fungal bioluminescence.</title>
        <authorList>
            <person name="Tsai I.J."/>
        </authorList>
    </citation>
    <scope>NUCLEOTIDE SEQUENCE</scope>
    <source>
        <strain evidence="3">110903Hualien_Pintung</strain>
    </source>
</reference>
<evidence type="ECO:0000313" key="4">
    <source>
        <dbReference type="Proteomes" id="UP000613580"/>
    </source>
</evidence>
<comment type="caution">
    <text evidence="3">The sequence shown here is derived from an EMBL/GenBank/DDBJ whole genome shotgun (WGS) entry which is preliminary data.</text>
</comment>
<evidence type="ECO:0000313" key="3">
    <source>
        <dbReference type="EMBL" id="KAF7313597.1"/>
    </source>
</evidence>
<feature type="domain" description="WKF" evidence="2">
    <location>
        <begin position="105"/>
        <end position="153"/>
    </location>
</feature>
<evidence type="ECO:0000256" key="1">
    <source>
        <dbReference type="SAM" id="MobiDB-lite"/>
    </source>
</evidence>
<dbReference type="AlphaFoldDB" id="A0A8H6TB48"/>
<organism evidence="3 4">
    <name type="scientific">Mycena chlorophos</name>
    <name type="common">Agaric fungus</name>
    <name type="synonym">Agaricus chlorophos</name>
    <dbReference type="NCBI Taxonomy" id="658473"/>
    <lineage>
        <taxon>Eukaryota</taxon>
        <taxon>Fungi</taxon>
        <taxon>Dikarya</taxon>
        <taxon>Basidiomycota</taxon>
        <taxon>Agaricomycotina</taxon>
        <taxon>Agaricomycetes</taxon>
        <taxon>Agaricomycetidae</taxon>
        <taxon>Agaricales</taxon>
        <taxon>Marasmiineae</taxon>
        <taxon>Mycenaceae</taxon>
        <taxon>Mycena</taxon>
    </lineage>
</organism>
<feature type="compositionally biased region" description="Acidic residues" evidence="1">
    <location>
        <begin position="57"/>
        <end position="66"/>
    </location>
</feature>
<dbReference type="Proteomes" id="UP000613580">
    <property type="component" value="Unassembled WGS sequence"/>
</dbReference>
<proteinExistence type="predicted"/>
<feature type="region of interest" description="Disordered" evidence="1">
    <location>
        <begin position="1"/>
        <end position="87"/>
    </location>
</feature>
<dbReference type="PANTHER" id="PTHR22306">
    <property type="entry name" value="CHROMOSOME 7 OPEN READING FRAME 50"/>
    <property type="match status" value="1"/>
</dbReference>
<keyword evidence="3" id="KW-0547">Nucleotide-binding</keyword>
<keyword evidence="3" id="KW-0347">Helicase</keyword>